<sequence>MNKEKFNRTKPVVNVGTIGQAEHGKTMLTAAVTAALAKSLAKERDDWRKWRQSGGRNKEVINGIRNG</sequence>
<feature type="region of interest" description="Disordered" evidence="1">
    <location>
        <begin position="48"/>
        <end position="67"/>
    </location>
</feature>
<keyword evidence="3" id="KW-1185">Reference proteome</keyword>
<dbReference type="InterPro" id="IPR027417">
    <property type="entry name" value="P-loop_NTPase"/>
</dbReference>
<evidence type="ECO:0000256" key="1">
    <source>
        <dbReference type="SAM" id="MobiDB-lite"/>
    </source>
</evidence>
<evidence type="ECO:0000313" key="3">
    <source>
        <dbReference type="Proteomes" id="UP000226080"/>
    </source>
</evidence>
<comment type="caution">
    <text evidence="2">The sequence shown here is derived from an EMBL/GenBank/DDBJ whole genome shotgun (WGS) entry which is preliminary data.</text>
</comment>
<dbReference type="EMBL" id="PCGW01000007">
    <property type="protein sequence ID" value="PHO20823.1"/>
    <property type="molecule type" value="Genomic_DNA"/>
</dbReference>
<gene>
    <name evidence="2" type="ORF">CQR80_04845</name>
</gene>
<keyword evidence="2" id="KW-0648">Protein biosynthesis</keyword>
<dbReference type="Gene3D" id="3.40.50.300">
    <property type="entry name" value="P-loop containing nucleotide triphosphate hydrolases"/>
    <property type="match status" value="1"/>
</dbReference>
<dbReference type="GO" id="GO:0003746">
    <property type="term" value="F:translation elongation factor activity"/>
    <property type="evidence" value="ECO:0007669"/>
    <property type="project" value="UniProtKB-KW"/>
</dbReference>
<keyword evidence="2" id="KW-0251">Elongation factor</keyword>
<name>A0A2G1DQQ7_AGGAC</name>
<reference evidence="2 3" key="1">
    <citation type="submission" date="2017-10" db="EMBL/GenBank/DDBJ databases">
        <title>Draft genome sequences of Aggregatibacter actinomycetemcomitans strains 310a and 310b.</title>
        <authorList>
            <person name="May A.C."/>
            <person name="Ohta H."/>
            <person name="Maeda H."/>
            <person name="Kokeguchi S."/>
            <person name="Cugini C."/>
        </authorList>
    </citation>
    <scope>NUCLEOTIDE SEQUENCE [LARGE SCALE GENOMIC DNA]</scope>
    <source>
        <strain evidence="2 3">310b</strain>
    </source>
</reference>
<proteinExistence type="predicted"/>
<organism evidence="2 3">
    <name type="scientific">Aggregatibacter actinomycetemcomitans</name>
    <name type="common">Actinobacillus actinomycetemcomitans</name>
    <name type="synonym">Haemophilus actinomycetemcomitans</name>
    <dbReference type="NCBI Taxonomy" id="714"/>
    <lineage>
        <taxon>Bacteria</taxon>
        <taxon>Pseudomonadati</taxon>
        <taxon>Pseudomonadota</taxon>
        <taxon>Gammaproteobacteria</taxon>
        <taxon>Pasteurellales</taxon>
        <taxon>Pasteurellaceae</taxon>
        <taxon>Aggregatibacter</taxon>
    </lineage>
</organism>
<dbReference type="Proteomes" id="UP000226080">
    <property type="component" value="Unassembled WGS sequence"/>
</dbReference>
<evidence type="ECO:0000313" key="2">
    <source>
        <dbReference type="EMBL" id="PHO20823.1"/>
    </source>
</evidence>
<accession>A0A2G1DQQ7</accession>
<protein>
    <submittedName>
        <fullName evidence="2">Elongation factor Tu</fullName>
    </submittedName>
</protein>